<sequence>MENLGSIMLLIDQAIQLIQKEYNPIAKDIRQPCNYCGYRYYVLCVKQ</sequence>
<protein>
    <submittedName>
        <fullName evidence="1">Uncharacterized protein</fullName>
    </submittedName>
</protein>
<gene>
    <name evidence="1" type="ORF">MNBD_CHLOROFLEXI01-3574</name>
</gene>
<name>A0A3B0V1X7_9ZZZZ</name>
<dbReference type="AlphaFoldDB" id="A0A3B0V1X7"/>
<proteinExistence type="predicted"/>
<accession>A0A3B0V1X7</accession>
<organism evidence="1">
    <name type="scientific">hydrothermal vent metagenome</name>
    <dbReference type="NCBI Taxonomy" id="652676"/>
    <lineage>
        <taxon>unclassified sequences</taxon>
        <taxon>metagenomes</taxon>
        <taxon>ecological metagenomes</taxon>
    </lineage>
</organism>
<reference evidence="1" key="1">
    <citation type="submission" date="2018-06" db="EMBL/GenBank/DDBJ databases">
        <authorList>
            <person name="Zhirakovskaya E."/>
        </authorList>
    </citation>
    <scope>NUCLEOTIDE SEQUENCE</scope>
</reference>
<dbReference type="EMBL" id="UOEU01000098">
    <property type="protein sequence ID" value="VAW30859.1"/>
    <property type="molecule type" value="Genomic_DNA"/>
</dbReference>
<evidence type="ECO:0000313" key="1">
    <source>
        <dbReference type="EMBL" id="VAW30859.1"/>
    </source>
</evidence>